<dbReference type="AlphaFoldDB" id="A0A4Y2PL61"/>
<keyword evidence="2" id="KW-1185">Reference proteome</keyword>
<dbReference type="EMBL" id="BGPR01011551">
    <property type="protein sequence ID" value="GBN51849.1"/>
    <property type="molecule type" value="Genomic_DNA"/>
</dbReference>
<dbReference type="OrthoDB" id="6145741at2759"/>
<dbReference type="Proteomes" id="UP000499080">
    <property type="component" value="Unassembled WGS sequence"/>
</dbReference>
<sequence length="201" mass="23317">MAQLVDKESPRGEEQMILTDRADRKEKWEFWFAISEFLAFENICLLTLVRRRHIRARIVIECLLECLIYFDIRDGGGDSASSLSNPRVAKAGSYAQKTRRNQNALGVYSSHFITPNPAAAAAEDFLLFLEEIRQEIHDFIIDKLQQKKAIKWYCVSKIRFHRDTPDGDVMYVTPYFRSKVAIELDSTLIEDHIGQAFERIK</sequence>
<accession>A0A4Y2PL61</accession>
<proteinExistence type="predicted"/>
<reference evidence="1 2" key="1">
    <citation type="journal article" date="2019" name="Sci. Rep.">
        <title>Orb-weaving spider Araneus ventricosus genome elucidates the spidroin gene catalogue.</title>
        <authorList>
            <person name="Kono N."/>
            <person name="Nakamura H."/>
            <person name="Ohtoshi R."/>
            <person name="Moran D.A.P."/>
            <person name="Shinohara A."/>
            <person name="Yoshida Y."/>
            <person name="Fujiwara M."/>
            <person name="Mori M."/>
            <person name="Tomita M."/>
            <person name="Arakawa K."/>
        </authorList>
    </citation>
    <scope>NUCLEOTIDE SEQUENCE [LARGE SCALE GENOMIC DNA]</scope>
</reference>
<protein>
    <submittedName>
        <fullName evidence="1">Uncharacterized protein</fullName>
    </submittedName>
</protein>
<comment type="caution">
    <text evidence="1">The sequence shown here is derived from an EMBL/GenBank/DDBJ whole genome shotgun (WGS) entry which is preliminary data.</text>
</comment>
<organism evidence="1 2">
    <name type="scientific">Araneus ventricosus</name>
    <name type="common">Orbweaver spider</name>
    <name type="synonym">Epeira ventricosa</name>
    <dbReference type="NCBI Taxonomy" id="182803"/>
    <lineage>
        <taxon>Eukaryota</taxon>
        <taxon>Metazoa</taxon>
        <taxon>Ecdysozoa</taxon>
        <taxon>Arthropoda</taxon>
        <taxon>Chelicerata</taxon>
        <taxon>Arachnida</taxon>
        <taxon>Araneae</taxon>
        <taxon>Araneomorphae</taxon>
        <taxon>Entelegynae</taxon>
        <taxon>Araneoidea</taxon>
        <taxon>Araneidae</taxon>
        <taxon>Araneus</taxon>
    </lineage>
</organism>
<evidence type="ECO:0000313" key="2">
    <source>
        <dbReference type="Proteomes" id="UP000499080"/>
    </source>
</evidence>
<name>A0A4Y2PL61_ARAVE</name>
<gene>
    <name evidence="1" type="ORF">AVEN_119714_1</name>
</gene>
<evidence type="ECO:0000313" key="1">
    <source>
        <dbReference type="EMBL" id="GBN51849.1"/>
    </source>
</evidence>